<dbReference type="Proteomes" id="UP000230970">
    <property type="component" value="Unassembled WGS sequence"/>
</dbReference>
<dbReference type="Gene3D" id="2.40.40.10">
    <property type="entry name" value="RlpA-like domain"/>
    <property type="match status" value="1"/>
</dbReference>
<dbReference type="PROSITE" id="PS51109">
    <property type="entry name" value="G5"/>
    <property type="match status" value="1"/>
</dbReference>
<keyword evidence="1" id="KW-0732">Signal</keyword>
<proteinExistence type="predicted"/>
<name>A0A2M7TBN5_UNCKA</name>
<dbReference type="Gene3D" id="2.20.230.10">
    <property type="entry name" value="Resuscitation-promoting factor rpfb"/>
    <property type="match status" value="1"/>
</dbReference>
<evidence type="ECO:0000256" key="2">
    <source>
        <dbReference type="SAM" id="MobiDB-lite"/>
    </source>
</evidence>
<protein>
    <recommendedName>
        <fullName evidence="3">G5 domain-containing protein</fullName>
    </recommendedName>
</protein>
<dbReference type="AlphaFoldDB" id="A0A2M7TBN5"/>
<feature type="domain" description="G5" evidence="3">
    <location>
        <begin position="110"/>
        <end position="189"/>
    </location>
</feature>
<dbReference type="SUPFAM" id="SSF50685">
    <property type="entry name" value="Barwin-like endoglucanases"/>
    <property type="match status" value="1"/>
</dbReference>
<accession>A0A2M7TBN5</accession>
<dbReference type="GO" id="GO:0019867">
    <property type="term" value="C:outer membrane"/>
    <property type="evidence" value="ECO:0007669"/>
    <property type="project" value="InterPro"/>
</dbReference>
<dbReference type="GO" id="GO:0004553">
    <property type="term" value="F:hydrolase activity, hydrolyzing O-glycosyl compounds"/>
    <property type="evidence" value="ECO:0007669"/>
    <property type="project" value="InterPro"/>
</dbReference>
<dbReference type="GO" id="GO:0009254">
    <property type="term" value="P:peptidoglycan turnover"/>
    <property type="evidence" value="ECO:0007669"/>
    <property type="project" value="InterPro"/>
</dbReference>
<dbReference type="SMART" id="SM01208">
    <property type="entry name" value="G5"/>
    <property type="match status" value="1"/>
</dbReference>
<evidence type="ECO:0000313" key="4">
    <source>
        <dbReference type="EMBL" id="PIZ42566.1"/>
    </source>
</evidence>
<gene>
    <name evidence="4" type="ORF">COY34_02645</name>
</gene>
<dbReference type="PANTHER" id="PTHR39160">
    <property type="entry name" value="CELL WALL-BINDING PROTEIN YOCH"/>
    <property type="match status" value="1"/>
</dbReference>
<dbReference type="Pfam" id="PF07501">
    <property type="entry name" value="G5"/>
    <property type="match status" value="1"/>
</dbReference>
<sequence length="299" mass="32613">MKIELKEIPPLGHELPLFAPWYPPRRIPASPAGGGGAASSKSFDSSLPRRQAGTGKPVVFSNDYKIAFLFVVLAAFSVFTLQGVEGVEESAAPQSDISTYLMSALPAKTDSFFRTETQTQETTLPYSTAFENSDELEIGTTLLKQEGKAGRLTQVYRVEFYQNQESDRLLLSRGQVEPQTEIILKGTKIIWRELETENGPIAYWRKIKVYATPYTAESAGKPLGSPGFGITATGMRAHFGTVAVDSKVIPLGTKMYIPGYGIGTAEDTGGAIKGNIIDLFYEGGNGWWNSGYVTVYLLD</sequence>
<dbReference type="InterPro" id="IPR051933">
    <property type="entry name" value="Resuscitation_pf_RpfB"/>
</dbReference>
<dbReference type="PANTHER" id="PTHR39160:SF4">
    <property type="entry name" value="RESUSCITATION-PROMOTING FACTOR RPFB"/>
    <property type="match status" value="1"/>
</dbReference>
<evidence type="ECO:0000313" key="5">
    <source>
        <dbReference type="Proteomes" id="UP000230970"/>
    </source>
</evidence>
<organism evidence="4 5">
    <name type="scientific">candidate division WWE3 bacterium CG_4_10_14_0_2_um_filter_42_8</name>
    <dbReference type="NCBI Taxonomy" id="1975074"/>
    <lineage>
        <taxon>Bacteria</taxon>
        <taxon>Katanobacteria</taxon>
    </lineage>
</organism>
<reference evidence="5" key="1">
    <citation type="submission" date="2017-09" db="EMBL/GenBank/DDBJ databases">
        <title>Depth-based differentiation of microbial function through sediment-hosted aquifers and enrichment of novel symbionts in the deep terrestrial subsurface.</title>
        <authorList>
            <person name="Probst A.J."/>
            <person name="Ladd B."/>
            <person name="Jarett J.K."/>
            <person name="Geller-Mcgrath D.E."/>
            <person name="Sieber C.M.K."/>
            <person name="Emerson J.B."/>
            <person name="Anantharaman K."/>
            <person name="Thomas B.C."/>
            <person name="Malmstrom R."/>
            <person name="Stieglmeier M."/>
            <person name="Klingl A."/>
            <person name="Woyke T."/>
            <person name="Ryan C.M."/>
            <person name="Banfield J.F."/>
        </authorList>
    </citation>
    <scope>NUCLEOTIDE SEQUENCE [LARGE SCALE GENOMIC DNA]</scope>
</reference>
<evidence type="ECO:0000256" key="1">
    <source>
        <dbReference type="ARBA" id="ARBA00022729"/>
    </source>
</evidence>
<dbReference type="InterPro" id="IPR036908">
    <property type="entry name" value="RlpA-like_sf"/>
</dbReference>
<dbReference type="InterPro" id="IPR010611">
    <property type="entry name" value="3D_dom"/>
</dbReference>
<dbReference type="InterPro" id="IPR011098">
    <property type="entry name" value="G5_dom"/>
</dbReference>
<evidence type="ECO:0000259" key="3">
    <source>
        <dbReference type="PROSITE" id="PS51109"/>
    </source>
</evidence>
<dbReference type="EMBL" id="PFNJ01000063">
    <property type="protein sequence ID" value="PIZ42566.1"/>
    <property type="molecule type" value="Genomic_DNA"/>
</dbReference>
<feature type="region of interest" description="Disordered" evidence="2">
    <location>
        <begin position="29"/>
        <end position="51"/>
    </location>
</feature>
<dbReference type="CDD" id="cd22786">
    <property type="entry name" value="DPBB_YuiC-like"/>
    <property type="match status" value="1"/>
</dbReference>
<comment type="caution">
    <text evidence="4">The sequence shown here is derived from an EMBL/GenBank/DDBJ whole genome shotgun (WGS) entry which is preliminary data.</text>
</comment>
<dbReference type="Pfam" id="PF06725">
    <property type="entry name" value="3D"/>
    <property type="match status" value="1"/>
</dbReference>